<organism evidence="1 2">
    <name type="scientific">Entomophthora muscae</name>
    <dbReference type="NCBI Taxonomy" id="34485"/>
    <lineage>
        <taxon>Eukaryota</taxon>
        <taxon>Fungi</taxon>
        <taxon>Fungi incertae sedis</taxon>
        <taxon>Zoopagomycota</taxon>
        <taxon>Entomophthoromycotina</taxon>
        <taxon>Entomophthoromycetes</taxon>
        <taxon>Entomophthorales</taxon>
        <taxon>Entomophthoraceae</taxon>
        <taxon>Entomophthora</taxon>
    </lineage>
</organism>
<evidence type="ECO:0000313" key="2">
    <source>
        <dbReference type="Proteomes" id="UP001165960"/>
    </source>
</evidence>
<evidence type="ECO:0000313" key="1">
    <source>
        <dbReference type="EMBL" id="KAJ9063538.1"/>
    </source>
</evidence>
<protein>
    <submittedName>
        <fullName evidence="1">Uncharacterized protein</fullName>
    </submittedName>
</protein>
<gene>
    <name evidence="1" type="ORF">DSO57_1000116</name>
</gene>
<reference evidence="1" key="1">
    <citation type="submission" date="2022-04" db="EMBL/GenBank/DDBJ databases">
        <title>Genome of the entomopathogenic fungus Entomophthora muscae.</title>
        <authorList>
            <person name="Elya C."/>
            <person name="Lovett B.R."/>
            <person name="Lee E."/>
            <person name="Macias A.M."/>
            <person name="Hajek A.E."/>
            <person name="De Bivort B.L."/>
            <person name="Kasson M.T."/>
            <person name="De Fine Licht H.H."/>
            <person name="Stajich J.E."/>
        </authorList>
    </citation>
    <scope>NUCLEOTIDE SEQUENCE</scope>
    <source>
        <strain evidence="1">Berkeley</strain>
    </source>
</reference>
<name>A0ACC2SML9_9FUNG</name>
<sequence>MRHLDSFKEKFDTPFPDYKKATAFNSTEFKRKTTSKKIATGSIPMSNDPNNNRTCYKCGQFGHLSWYYKKPKANILHIGPYDSKENNKPSDDNKNEDEKESKTAKQSDPTAKELSDKEDSLMDLDASTECYLPEKEEVNKDLLLQVLAVNAVIRRQAIRIKALPLREAIETVSIPYAEQLSHPSSEVTHESDSIKNWHKYYAQYKSQLLWRL</sequence>
<accession>A0ACC2SML9</accession>
<proteinExistence type="predicted"/>
<keyword evidence="2" id="KW-1185">Reference proteome</keyword>
<dbReference type="EMBL" id="QTSX02004971">
    <property type="protein sequence ID" value="KAJ9063538.1"/>
    <property type="molecule type" value="Genomic_DNA"/>
</dbReference>
<dbReference type="Proteomes" id="UP001165960">
    <property type="component" value="Unassembled WGS sequence"/>
</dbReference>
<comment type="caution">
    <text evidence="1">The sequence shown here is derived from an EMBL/GenBank/DDBJ whole genome shotgun (WGS) entry which is preliminary data.</text>
</comment>